<dbReference type="OrthoDB" id="3238942at2"/>
<dbReference type="Pfam" id="PF02631">
    <property type="entry name" value="RecX_HTH2"/>
    <property type="match status" value="1"/>
</dbReference>
<comment type="similarity">
    <text evidence="2">Belongs to the RecX family.</text>
</comment>
<evidence type="ECO:0000259" key="7">
    <source>
        <dbReference type="Pfam" id="PF21982"/>
    </source>
</evidence>
<dbReference type="PANTHER" id="PTHR33602">
    <property type="entry name" value="REGULATORY PROTEIN RECX FAMILY PROTEIN"/>
    <property type="match status" value="1"/>
</dbReference>
<dbReference type="AlphaFoldDB" id="A0A7K3TJG0"/>
<dbReference type="InterPro" id="IPR003783">
    <property type="entry name" value="Regulatory_RecX"/>
</dbReference>
<dbReference type="Proteomes" id="UP000469763">
    <property type="component" value="Unassembled WGS sequence"/>
</dbReference>
<feature type="domain" description="RecX first three-helical" evidence="7">
    <location>
        <begin position="104"/>
        <end position="143"/>
    </location>
</feature>
<dbReference type="GO" id="GO:0005737">
    <property type="term" value="C:cytoplasm"/>
    <property type="evidence" value="ECO:0007669"/>
    <property type="project" value="UniProtKB-SubCell"/>
</dbReference>
<evidence type="ECO:0000256" key="2">
    <source>
        <dbReference type="ARBA" id="ARBA00009695"/>
    </source>
</evidence>
<comment type="caution">
    <text evidence="8">The sequence shown here is derived from an EMBL/GenBank/DDBJ whole genome shotgun (WGS) entry which is preliminary data.</text>
</comment>
<dbReference type="InterPro" id="IPR053926">
    <property type="entry name" value="RecX_HTH_1st"/>
</dbReference>
<evidence type="ECO:0000313" key="9">
    <source>
        <dbReference type="Proteomes" id="UP000469763"/>
    </source>
</evidence>
<gene>
    <name evidence="8" type="ORF">GFD22_09820</name>
</gene>
<feature type="region of interest" description="Disordered" evidence="5">
    <location>
        <begin position="1"/>
        <end position="101"/>
    </location>
</feature>
<keyword evidence="4" id="KW-0963">Cytoplasm</keyword>
<organism evidence="8 9">
    <name type="scientific">Bifidobacterium avesanii</name>
    <dbReference type="NCBI Taxonomy" id="1798157"/>
    <lineage>
        <taxon>Bacteria</taxon>
        <taxon>Bacillati</taxon>
        <taxon>Actinomycetota</taxon>
        <taxon>Actinomycetes</taxon>
        <taxon>Bifidobacteriales</taxon>
        <taxon>Bifidobacteriaceae</taxon>
        <taxon>Bifidobacterium</taxon>
    </lineage>
</organism>
<dbReference type="InterPro" id="IPR053924">
    <property type="entry name" value="RecX_HTH_2nd"/>
</dbReference>
<dbReference type="GO" id="GO:0006282">
    <property type="term" value="P:regulation of DNA repair"/>
    <property type="evidence" value="ECO:0007669"/>
    <property type="project" value="InterPro"/>
</dbReference>
<feature type="compositionally biased region" description="Gly residues" evidence="5">
    <location>
        <begin position="27"/>
        <end position="40"/>
    </location>
</feature>
<evidence type="ECO:0000313" key="8">
    <source>
        <dbReference type="EMBL" id="NEG79257.1"/>
    </source>
</evidence>
<feature type="domain" description="RecX second three-helical" evidence="6">
    <location>
        <begin position="150"/>
        <end position="189"/>
    </location>
</feature>
<evidence type="ECO:0000256" key="1">
    <source>
        <dbReference type="ARBA" id="ARBA00004496"/>
    </source>
</evidence>
<feature type="compositionally biased region" description="Low complexity" evidence="5">
    <location>
        <begin position="1"/>
        <end position="18"/>
    </location>
</feature>
<reference evidence="8 9" key="1">
    <citation type="submission" date="2019-10" db="EMBL/GenBank/DDBJ databases">
        <title>Bifidobacterium from non-human primates.</title>
        <authorList>
            <person name="Modesto M."/>
        </authorList>
    </citation>
    <scope>NUCLEOTIDE SEQUENCE [LARGE SCALE GENOMIC DNA]</scope>
    <source>
        <strain evidence="8 9">TREC</strain>
    </source>
</reference>
<comment type="subcellular location">
    <subcellularLocation>
        <location evidence="1">Cytoplasm</location>
    </subcellularLocation>
</comment>
<evidence type="ECO:0000256" key="4">
    <source>
        <dbReference type="ARBA" id="ARBA00022490"/>
    </source>
</evidence>
<proteinExistence type="inferred from homology"/>
<dbReference type="Pfam" id="PF21982">
    <property type="entry name" value="RecX_HTH1"/>
    <property type="match status" value="1"/>
</dbReference>
<accession>A0A7K3TJG0</accession>
<evidence type="ECO:0000259" key="6">
    <source>
        <dbReference type="Pfam" id="PF02631"/>
    </source>
</evidence>
<evidence type="ECO:0000256" key="3">
    <source>
        <dbReference type="ARBA" id="ARBA00018111"/>
    </source>
</evidence>
<dbReference type="Gene3D" id="1.10.10.10">
    <property type="entry name" value="Winged helix-like DNA-binding domain superfamily/Winged helix DNA-binding domain"/>
    <property type="match status" value="2"/>
</dbReference>
<dbReference type="PANTHER" id="PTHR33602:SF1">
    <property type="entry name" value="REGULATORY PROTEIN RECX FAMILY PROTEIN"/>
    <property type="match status" value="1"/>
</dbReference>
<sequence length="249" mass="25518">MPGDAAAPGAGLGVPPVGDDADDANAGGFGAGIGVIGGAFGADDDDRGRRGGRGGSGDRRTNGRGVKRRSPRRGGFASRGGAVAALAGDGGDDGPDDPRDADACREAALTLLDAAPRSSGALAQRLRDKGYAPDVADAVVARLIEVRLIDDEAYAQSVLRACVGRDLGARGAVQELARKGVDRDLAARAVAEASEHGVFEECAWSLGRQVAAKTAGLERDVRLRRFWAAGGRKGHNPETLRAVARELFA</sequence>
<name>A0A7K3TJG0_9BIFI</name>
<dbReference type="InterPro" id="IPR036388">
    <property type="entry name" value="WH-like_DNA-bd_sf"/>
</dbReference>
<protein>
    <recommendedName>
        <fullName evidence="3">Regulatory protein RecX</fullName>
    </recommendedName>
</protein>
<dbReference type="EMBL" id="WHZY01000020">
    <property type="protein sequence ID" value="NEG79257.1"/>
    <property type="molecule type" value="Genomic_DNA"/>
</dbReference>
<keyword evidence="9" id="KW-1185">Reference proteome</keyword>
<evidence type="ECO:0000256" key="5">
    <source>
        <dbReference type="SAM" id="MobiDB-lite"/>
    </source>
</evidence>